<name>A0ABN7XGP7_GIGMA</name>
<comment type="caution">
    <text evidence="1">The sequence shown here is derived from an EMBL/GenBank/DDBJ whole genome shotgun (WGS) entry which is preliminary data.</text>
</comment>
<sequence>GEVEKNINAILTSLKNKLGKNDFVDNKRNTTGEDNLDNVEATDYFMEISDLKYYQFNSAYRFDHYIKTTNNRDKVHVKIN</sequence>
<evidence type="ECO:0000313" key="1">
    <source>
        <dbReference type="EMBL" id="CAG8854432.1"/>
    </source>
</evidence>
<evidence type="ECO:0000313" key="2">
    <source>
        <dbReference type="Proteomes" id="UP000789901"/>
    </source>
</evidence>
<feature type="non-terminal residue" evidence="1">
    <location>
        <position position="1"/>
    </location>
</feature>
<proteinExistence type="predicted"/>
<dbReference type="Proteomes" id="UP000789901">
    <property type="component" value="Unassembled WGS sequence"/>
</dbReference>
<organism evidence="1 2">
    <name type="scientific">Gigaspora margarita</name>
    <dbReference type="NCBI Taxonomy" id="4874"/>
    <lineage>
        <taxon>Eukaryota</taxon>
        <taxon>Fungi</taxon>
        <taxon>Fungi incertae sedis</taxon>
        <taxon>Mucoromycota</taxon>
        <taxon>Glomeromycotina</taxon>
        <taxon>Glomeromycetes</taxon>
        <taxon>Diversisporales</taxon>
        <taxon>Gigasporaceae</taxon>
        <taxon>Gigaspora</taxon>
    </lineage>
</organism>
<reference evidence="1 2" key="1">
    <citation type="submission" date="2021-06" db="EMBL/GenBank/DDBJ databases">
        <authorList>
            <person name="Kallberg Y."/>
            <person name="Tangrot J."/>
            <person name="Rosling A."/>
        </authorList>
    </citation>
    <scope>NUCLEOTIDE SEQUENCE [LARGE SCALE GENOMIC DNA]</scope>
    <source>
        <strain evidence="1 2">120-4 pot B 10/14</strain>
    </source>
</reference>
<gene>
    <name evidence="1" type="ORF">GMARGA_LOCUS43253</name>
</gene>
<accession>A0ABN7XGP7</accession>
<protein>
    <submittedName>
        <fullName evidence="1">23070_t:CDS:1</fullName>
    </submittedName>
</protein>
<dbReference type="EMBL" id="CAJVQB010137870">
    <property type="protein sequence ID" value="CAG8854432.1"/>
    <property type="molecule type" value="Genomic_DNA"/>
</dbReference>
<keyword evidence="2" id="KW-1185">Reference proteome</keyword>